<dbReference type="Proteomes" id="UP001270053">
    <property type="component" value="Unassembled WGS sequence"/>
</dbReference>
<comment type="caution">
    <text evidence="6">The sequence shown here is derived from an EMBL/GenBank/DDBJ whole genome shotgun (WGS) entry which is preliminary data.</text>
</comment>
<dbReference type="SUPFAM" id="SSF52540">
    <property type="entry name" value="P-loop containing nucleoside triphosphate hydrolases"/>
    <property type="match status" value="2"/>
</dbReference>
<evidence type="ECO:0000256" key="1">
    <source>
        <dbReference type="ARBA" id="ARBA00006594"/>
    </source>
</evidence>
<keyword evidence="6" id="KW-0808">Transferase</keyword>
<feature type="region of interest" description="Disordered" evidence="3">
    <location>
        <begin position="1773"/>
        <end position="1798"/>
    </location>
</feature>
<evidence type="ECO:0000313" key="6">
    <source>
        <dbReference type="EMBL" id="MDX6185642.1"/>
    </source>
</evidence>
<evidence type="ECO:0000313" key="7">
    <source>
        <dbReference type="Proteomes" id="UP001270053"/>
    </source>
</evidence>
<dbReference type="Proteomes" id="UP001278738">
    <property type="component" value="Unassembled WGS sequence"/>
</dbReference>
<evidence type="ECO:0000313" key="8">
    <source>
        <dbReference type="Proteomes" id="UP001278738"/>
    </source>
</evidence>
<dbReference type="EMBL" id="JAWXVH010000003">
    <property type="protein sequence ID" value="MDX6185642.1"/>
    <property type="molecule type" value="Genomic_DNA"/>
</dbReference>
<gene>
    <name evidence="5" type="ORF">SGQ18_09755</name>
    <name evidence="6" type="ORF">SGQ44_07735</name>
</gene>
<keyword evidence="6" id="KW-0489">Methyltransferase</keyword>
<evidence type="ECO:0000256" key="3">
    <source>
        <dbReference type="SAM" id="MobiDB-lite"/>
    </source>
</evidence>
<sequence length="1798" mass="204419">MGFSKKQHLQQNIDALRIAFKLEKEKRQATAGERLLMMRYSGFGGLKFVLNPIANEIDINNWRKTEHDLFPLTQELHQLLKKNSEDEKQYRRYVDSMKSSVLTAFYTPPQVIDAISATLRYNGLNIDKFLDPSAGNGSFIQSFSENQKASVTAYEKDLLTGKILKLLYPESNIRISGFEEIPEKEQNSYDVLASNIPFGDTSIFDLSYSRSRDSAKVQASRSIHNYFFLKGTDMLREGGLLVYITSQGILNSPKNEPIRRALMQDNNLVSVVRLPNNLFTQYAGTEVGSDLIILQKNTAKQGLTEREDLFCQSNRTEYDIPSNTLFKDSTRIVHTSRKLDTDPYGQPAMIYTHKEGVEGIAKDLKQMLSEDFGKHLNLILYKSERNDEPIVQIPTTPKVTPPIVQPVNIQSEKQPLSINRQNPQEFKQLSFFDLFENEGEPVMVLVSPKTTTQAKRQSTKKSSRAIGRQTDLFNAMQQTYTPPITNRITNGSTSVNGKKQEAIVDLFSSSNGNGQADKSAILDTIPKPSPYSSELQPFYRNDCLVVDNGWVGHLQDVDISNGTAVFNPLQLPPLQKARAEAYIAVRDVYQELYNKEASLQTEHKGERENLNRLYDAFVKKYGNLNSADNAKLIKTDSSGKEIPYLERVVGGVVHKADIFSRPVSFSTLTIATDNPEEALANSLNKYGSVDLEYMSEVSSMPKDALKEALHGRIYYNPLQKEYEISERWIAGNVIEKAQEVKAYLEKNPEDSQAKASLTVLEEARPRRIEFEELDFNLGERWIPTGLYARFASHLFDTEVAIHYSESADDFYVTCNQKNVHIWDKYAVKAESRTFDGIALLKHALVNTTPDITKKIKVGDQEVKVRDMEAIQMANTKIDEIRTAFTGWLHDQNDEFKNRLTDQYNDTFNCFVRPNYDGTHQDFPGLDRKALGIDDLYSSQKDTVWMIKLNNGAICDHEVGAGKTLVMCTAAQEMKRLGLAHKPMIIGLKSNVHEIAEAYRTAYPHAKILFPGKEDFTPQKRLRKFGDIKNNDWDCVILTHDQFGMIPQSPEMQKEILQVELDSVERNLDALQAQGKEVTRGKLAGVIKRKENLEVKLKTLQHDIENRKDDVVDFKMMGIDHLFVDESHQFKNLMFNTRHTRVAGLGNVDGSLKAMNLLFAIRTIQERTNADMGATFLSGTTISNSLTELYLLFKYLRPRAMEKQGIHSFDAWAAIYARKTTDYEFSVANNIVAKERFRFFIKVPELAQFYSEITDYRTAKDIGIDRPNKNEVLYNIPPTPDQSVFIQKLMDFAKTGNGELLGRPPLSQSEEKAKMLIATDYARKMSLDMRMVSAIYEDHPDNKASHCAKNIAQYYNQYNAQKGTQFVFSDLGTYKSNEWNVYSEIKRKLVEDHSIPAHEVRFIQEAKSDKQRKELIKGMNEGKIRVLFGSTSMLGTGVNAQKRAVVVHHLDTPWRPSDLAQRDGRAVRKGNEIAKHFADNKVDVIIYAVEKSLDSYKFNLLYNKQLFIDQLKNNNLGKRTIDEGSMDEKSGMNFSEYVAILSGNTDLLDKAKLEKQIAGLESEKQAFNRSKFSAKYKLQDFTELLESAQSSFNRMSLDWENLLQRIQKSSDGTIENKLRLDSLPSNADIKQIGAKLNQLADKARTGGQYEEIGSLYGFTLLVKTEISEKEGVDLRVNRFLVMGEGNIKYTYNNGIIAKDEKLACMNFLNALEKLPSYIEQKKKKIAELEKDLPVLQEVVNGTWTKEIRLSELKTELAAIERKIQLSIAPEKKEIKDLTENKTENPDILKTKSFHSPGSR</sequence>
<dbReference type="PROSITE" id="PS51194">
    <property type="entry name" value="HELICASE_CTER"/>
    <property type="match status" value="1"/>
</dbReference>
<dbReference type="Gene3D" id="3.40.50.150">
    <property type="entry name" value="Vaccinia Virus protein VP39"/>
    <property type="match status" value="1"/>
</dbReference>
<evidence type="ECO:0000256" key="2">
    <source>
        <dbReference type="SAM" id="Coils"/>
    </source>
</evidence>
<dbReference type="GO" id="GO:0008170">
    <property type="term" value="F:N-methyltransferase activity"/>
    <property type="evidence" value="ECO:0007669"/>
    <property type="project" value="InterPro"/>
</dbReference>
<feature type="coiled-coil region" evidence="2">
    <location>
        <begin position="1053"/>
        <end position="1109"/>
    </location>
</feature>
<keyword evidence="8" id="KW-1185">Reference proteome</keyword>
<protein>
    <submittedName>
        <fullName evidence="6">N-6 DNA methylase</fullName>
    </submittedName>
</protein>
<dbReference type="InterPro" id="IPR003356">
    <property type="entry name" value="DNA_methylase_A-5"/>
</dbReference>
<comment type="similarity">
    <text evidence="1">Belongs to the N(4)/N(6)-methyltransferase family.</text>
</comment>
<keyword evidence="2" id="KW-0175">Coiled coil</keyword>
<dbReference type="PRINTS" id="PR00507">
    <property type="entry name" value="N12N6MTFRASE"/>
</dbReference>
<dbReference type="GO" id="GO:0003677">
    <property type="term" value="F:DNA binding"/>
    <property type="evidence" value="ECO:0007669"/>
    <property type="project" value="InterPro"/>
</dbReference>
<feature type="domain" description="Helicase C-terminal" evidence="4">
    <location>
        <begin position="1349"/>
        <end position="1528"/>
    </location>
</feature>
<accession>A0AAJ2S8V8</accession>
<dbReference type="CDD" id="cd02440">
    <property type="entry name" value="AdoMet_MTases"/>
    <property type="match status" value="1"/>
</dbReference>
<dbReference type="GO" id="GO:0032259">
    <property type="term" value="P:methylation"/>
    <property type="evidence" value="ECO:0007669"/>
    <property type="project" value="UniProtKB-KW"/>
</dbReference>
<dbReference type="InterPro" id="IPR027417">
    <property type="entry name" value="P-loop_NTPase"/>
</dbReference>
<reference evidence="6 8" key="1">
    <citation type="submission" date="2023-11" db="EMBL/GenBank/DDBJ databases">
        <title>Unpublished Manusciprt.</title>
        <authorList>
            <person name="Saticioglu I.B."/>
            <person name="Ay H."/>
            <person name="Ajmi N."/>
            <person name="Altun S."/>
            <person name="Duman M."/>
        </authorList>
    </citation>
    <scope>NUCLEOTIDE SEQUENCE</scope>
    <source>
        <strain evidence="5 8">Fl-33</strain>
        <strain evidence="6">Fl-77</strain>
    </source>
</reference>
<dbReference type="InterPro" id="IPR029063">
    <property type="entry name" value="SAM-dependent_MTases_sf"/>
</dbReference>
<dbReference type="SUPFAM" id="SSF53335">
    <property type="entry name" value="S-adenosyl-L-methionine-dependent methyltransferases"/>
    <property type="match status" value="1"/>
</dbReference>
<dbReference type="InterPro" id="IPR052933">
    <property type="entry name" value="DNA_Protect_Modify"/>
</dbReference>
<dbReference type="Gene3D" id="3.40.50.300">
    <property type="entry name" value="P-loop containing nucleotide triphosphate hydrolases"/>
    <property type="match status" value="2"/>
</dbReference>
<evidence type="ECO:0000259" key="4">
    <source>
        <dbReference type="PROSITE" id="PS51194"/>
    </source>
</evidence>
<proteinExistence type="inferred from homology"/>
<dbReference type="PANTHER" id="PTHR41313:SF1">
    <property type="entry name" value="DNA METHYLASE ADENINE-SPECIFIC DOMAIN-CONTAINING PROTEIN"/>
    <property type="match status" value="1"/>
</dbReference>
<feature type="compositionally biased region" description="Basic and acidic residues" evidence="3">
    <location>
        <begin position="1773"/>
        <end position="1788"/>
    </location>
</feature>
<dbReference type="InterPro" id="IPR001650">
    <property type="entry name" value="Helicase_C-like"/>
</dbReference>
<organism evidence="6 7">
    <name type="scientific">Flavobacterium flavipigmentatum</name>
    <dbReference type="NCBI Taxonomy" id="2893884"/>
    <lineage>
        <taxon>Bacteria</taxon>
        <taxon>Pseudomonadati</taxon>
        <taxon>Bacteroidota</taxon>
        <taxon>Flavobacteriia</taxon>
        <taxon>Flavobacteriales</taxon>
        <taxon>Flavobacteriaceae</taxon>
        <taxon>Flavobacterium</taxon>
    </lineage>
</organism>
<dbReference type="PANTHER" id="PTHR41313">
    <property type="entry name" value="ADENINE-SPECIFIC METHYLTRANSFERASE"/>
    <property type="match status" value="1"/>
</dbReference>
<name>A0AAJ2S8V8_9FLAO</name>
<dbReference type="RefSeq" id="WP_229974871.1">
    <property type="nucleotide sequence ID" value="NZ_CP087133.1"/>
</dbReference>
<dbReference type="SMART" id="SM00490">
    <property type="entry name" value="HELICc"/>
    <property type="match status" value="1"/>
</dbReference>
<evidence type="ECO:0000313" key="5">
    <source>
        <dbReference type="EMBL" id="MDX6182445.1"/>
    </source>
</evidence>
<dbReference type="Pfam" id="PF02384">
    <property type="entry name" value="N6_Mtase"/>
    <property type="match status" value="1"/>
</dbReference>
<dbReference type="Pfam" id="PF00271">
    <property type="entry name" value="Helicase_C"/>
    <property type="match status" value="1"/>
</dbReference>
<dbReference type="EMBL" id="JAWXVG010000003">
    <property type="protein sequence ID" value="MDX6182445.1"/>
    <property type="molecule type" value="Genomic_DNA"/>
</dbReference>